<protein>
    <recommendedName>
        <fullName evidence="3">Type IV pilus assembly protein PilM</fullName>
    </recommendedName>
</protein>
<dbReference type="KEGG" id="aca:ACP_3109"/>
<reference evidence="1 2" key="1">
    <citation type="journal article" date="2009" name="Appl. Environ. Microbiol.">
        <title>Three genomes from the phylum Acidobacteria provide insight into the lifestyles of these microorganisms in soils.</title>
        <authorList>
            <person name="Ward N.L."/>
            <person name="Challacombe J.F."/>
            <person name="Janssen P.H."/>
            <person name="Henrissat B."/>
            <person name="Coutinho P.M."/>
            <person name="Wu M."/>
            <person name="Xie G."/>
            <person name="Haft D.H."/>
            <person name="Sait M."/>
            <person name="Badger J."/>
            <person name="Barabote R.D."/>
            <person name="Bradley B."/>
            <person name="Brettin T.S."/>
            <person name="Brinkac L.M."/>
            <person name="Bruce D."/>
            <person name="Creasy T."/>
            <person name="Daugherty S.C."/>
            <person name="Davidsen T.M."/>
            <person name="DeBoy R.T."/>
            <person name="Detter J.C."/>
            <person name="Dodson R.J."/>
            <person name="Durkin A.S."/>
            <person name="Ganapathy A."/>
            <person name="Gwinn-Giglio M."/>
            <person name="Han C.S."/>
            <person name="Khouri H."/>
            <person name="Kiss H."/>
            <person name="Kothari S.P."/>
            <person name="Madupu R."/>
            <person name="Nelson K.E."/>
            <person name="Nelson W.C."/>
            <person name="Paulsen I."/>
            <person name="Penn K."/>
            <person name="Ren Q."/>
            <person name="Rosovitz M.J."/>
            <person name="Selengut J.D."/>
            <person name="Shrivastava S."/>
            <person name="Sullivan S.A."/>
            <person name="Tapia R."/>
            <person name="Thompson L.S."/>
            <person name="Watkins K.L."/>
            <person name="Yang Q."/>
            <person name="Yu C."/>
            <person name="Zafar N."/>
            <person name="Zhou L."/>
            <person name="Kuske C.R."/>
        </authorList>
    </citation>
    <scope>NUCLEOTIDE SEQUENCE [LARGE SCALE GENOMIC DNA]</scope>
    <source>
        <strain evidence="2">ATCC 51196 / DSM 11244 / BCRC 80197 / JCM 7670 / NBRC 15755 / NCIMB 13165 / 161</strain>
    </source>
</reference>
<dbReference type="InParanoid" id="C1F522"/>
<sequence>MAPSLPFLNINTHQRPKLACEIFADRVVSARRPAAKGADQSLQFHTAPLPPGAIAAGLKTPNCVQAAALTEAVRSALDQTEARTRNVTVIVPDATARIFLLDFDSLPSREREALPILRFRLRKLVPFEVDDAAISYQILQQLPAQVRTLVVAMPGPVRAEYESVIRAAGYEPGAMMTSTLASLAALQSTEPALLVNRSGGSITTAIARQDELLLHRTLELPPQPDLLQEELAQSVTVAVAYFEDTMQSIPTSVYYAGPGGAASFAELVQNGDPLAPRIRDLAPAPTHPQLAGLTAGVTGALAS</sequence>
<evidence type="ECO:0000313" key="2">
    <source>
        <dbReference type="Proteomes" id="UP000002207"/>
    </source>
</evidence>
<proteinExistence type="predicted"/>
<accession>C1F522</accession>
<evidence type="ECO:0000313" key="1">
    <source>
        <dbReference type="EMBL" id="ACO32640.1"/>
    </source>
</evidence>
<dbReference type="OrthoDB" id="128437at2"/>
<dbReference type="Proteomes" id="UP000002207">
    <property type="component" value="Chromosome"/>
</dbReference>
<organism evidence="1 2">
    <name type="scientific">Acidobacterium capsulatum (strain ATCC 51196 / DSM 11244 / BCRC 80197 / JCM 7670 / NBRC 15755 / NCIMB 13165 / 161)</name>
    <dbReference type="NCBI Taxonomy" id="240015"/>
    <lineage>
        <taxon>Bacteria</taxon>
        <taxon>Pseudomonadati</taxon>
        <taxon>Acidobacteriota</taxon>
        <taxon>Terriglobia</taxon>
        <taxon>Terriglobales</taxon>
        <taxon>Acidobacteriaceae</taxon>
        <taxon>Acidobacterium</taxon>
    </lineage>
</organism>
<gene>
    <name evidence="1" type="ordered locus">ACP_3109</name>
</gene>
<name>C1F522_ACIC5</name>
<dbReference type="HOGENOM" id="CLU_847114_0_0_0"/>
<dbReference type="AlphaFoldDB" id="C1F522"/>
<dbReference type="eggNOG" id="COG4972">
    <property type="taxonomic scope" value="Bacteria"/>
</dbReference>
<dbReference type="EMBL" id="CP001472">
    <property type="protein sequence ID" value="ACO32640.1"/>
    <property type="molecule type" value="Genomic_DNA"/>
</dbReference>
<evidence type="ECO:0008006" key="3">
    <source>
        <dbReference type="Google" id="ProtNLM"/>
    </source>
</evidence>
<keyword evidence="2" id="KW-1185">Reference proteome</keyword>
<dbReference type="STRING" id="240015.ACP_3109"/>